<accession>A0A124SFF9</accession>
<evidence type="ECO:0000256" key="2">
    <source>
        <dbReference type="SAM" id="SignalP"/>
    </source>
</evidence>
<dbReference type="Gene3D" id="2.60.60.20">
    <property type="entry name" value="PLAT/LH2 domain"/>
    <property type="match status" value="1"/>
</dbReference>
<dbReference type="OMA" id="MATSKIN"/>
<comment type="caution">
    <text evidence="4">The sequence shown here is derived from an EMBL/GenBank/DDBJ whole genome shotgun (WGS) entry which is preliminary data.</text>
</comment>
<keyword evidence="5" id="KW-1185">Reference proteome</keyword>
<comment type="caution">
    <text evidence="1">Lacks conserved residue(s) required for the propagation of feature annotation.</text>
</comment>
<proteinExistence type="predicted"/>
<gene>
    <name evidence="4" type="ORF">Ccrd_018586</name>
</gene>
<dbReference type="InterPro" id="IPR001024">
    <property type="entry name" value="PLAT/LH2_dom"/>
</dbReference>
<dbReference type="Pfam" id="PF01477">
    <property type="entry name" value="PLAT"/>
    <property type="match status" value="1"/>
</dbReference>
<evidence type="ECO:0000256" key="1">
    <source>
        <dbReference type="PROSITE-ProRule" id="PRU00152"/>
    </source>
</evidence>
<protein>
    <submittedName>
        <fullName evidence="4">Lipase/lipooxygenase, PLAT/LH2</fullName>
    </submittedName>
</protein>
<dbReference type="Gramene" id="KVI03121">
    <property type="protein sequence ID" value="KVI03121"/>
    <property type="gene ID" value="Ccrd_018586"/>
</dbReference>
<organism evidence="4 5">
    <name type="scientific">Cynara cardunculus var. scolymus</name>
    <name type="common">Globe artichoke</name>
    <name type="synonym">Cynara scolymus</name>
    <dbReference type="NCBI Taxonomy" id="59895"/>
    <lineage>
        <taxon>Eukaryota</taxon>
        <taxon>Viridiplantae</taxon>
        <taxon>Streptophyta</taxon>
        <taxon>Embryophyta</taxon>
        <taxon>Tracheophyta</taxon>
        <taxon>Spermatophyta</taxon>
        <taxon>Magnoliopsida</taxon>
        <taxon>eudicotyledons</taxon>
        <taxon>Gunneridae</taxon>
        <taxon>Pentapetalae</taxon>
        <taxon>asterids</taxon>
        <taxon>campanulids</taxon>
        <taxon>Asterales</taxon>
        <taxon>Asteraceae</taxon>
        <taxon>Carduoideae</taxon>
        <taxon>Cardueae</taxon>
        <taxon>Carduinae</taxon>
        <taxon>Cynara</taxon>
    </lineage>
</organism>
<dbReference type="InterPro" id="IPR036392">
    <property type="entry name" value="PLAT/LH2_dom_sf"/>
</dbReference>
<sequence>MPPLCRPLNLYILPSQIPHYNLHRSAMAAKLNLLLFSLLFIAAVVRSDDADCIYSVYVRTGSILKAGTDSNITLTLYDDAGYGIRIKNLEAWGGLMGPGYNYFERGNLDLFSGRGPCLTGTPCEMNITSDGTGSHHGWYCNYVEVTTTGAHIPCAQQTFTVEQWLATDTSPYELTTVRDYCGSSSNASGERRHVIRESTSSLISVV</sequence>
<reference evidence="4 5" key="1">
    <citation type="journal article" date="2016" name="Sci. Rep.">
        <title>The genome sequence of the outbreeding globe artichoke constructed de novo incorporating a phase-aware low-pass sequencing strategy of F1 progeny.</title>
        <authorList>
            <person name="Scaglione D."/>
            <person name="Reyes-Chin-Wo S."/>
            <person name="Acquadro A."/>
            <person name="Froenicke L."/>
            <person name="Portis E."/>
            <person name="Beitel C."/>
            <person name="Tirone M."/>
            <person name="Mauro R."/>
            <person name="Lo Monaco A."/>
            <person name="Mauromicale G."/>
            <person name="Faccioli P."/>
            <person name="Cattivelli L."/>
            <person name="Rieseberg L."/>
            <person name="Michelmore R."/>
            <person name="Lanteri S."/>
        </authorList>
    </citation>
    <scope>NUCLEOTIDE SEQUENCE [LARGE SCALE GENOMIC DNA]</scope>
    <source>
        <strain evidence="4">2C</strain>
    </source>
</reference>
<dbReference type="CDD" id="cd01754">
    <property type="entry name" value="PLAT_plant_stress"/>
    <property type="match status" value="1"/>
</dbReference>
<keyword evidence="2" id="KW-0732">Signal</keyword>
<evidence type="ECO:0000259" key="3">
    <source>
        <dbReference type="PROSITE" id="PS50095"/>
    </source>
</evidence>
<dbReference type="STRING" id="59895.A0A124SFF9"/>
<dbReference type="SUPFAM" id="SSF49723">
    <property type="entry name" value="Lipase/lipooxygenase domain (PLAT/LH2 domain)"/>
    <property type="match status" value="1"/>
</dbReference>
<name>A0A124SFF9_CYNCS</name>
<feature type="signal peptide" evidence="2">
    <location>
        <begin position="1"/>
        <end position="47"/>
    </location>
</feature>
<dbReference type="PANTHER" id="PTHR31718:SF71">
    <property type="entry name" value="PLAT_LH2 DOMAIN-CONTAINING PROTEIN"/>
    <property type="match status" value="1"/>
</dbReference>
<dbReference type="PANTHER" id="PTHR31718">
    <property type="entry name" value="PLAT DOMAIN-CONTAINING PROTEIN"/>
    <property type="match status" value="1"/>
</dbReference>
<dbReference type="EMBL" id="LEKV01002528">
    <property type="protein sequence ID" value="KVI03121.1"/>
    <property type="molecule type" value="Genomic_DNA"/>
</dbReference>
<dbReference type="PROSITE" id="PS50095">
    <property type="entry name" value="PLAT"/>
    <property type="match status" value="1"/>
</dbReference>
<dbReference type="OrthoDB" id="5322100at2759"/>
<feature type="domain" description="PLAT" evidence="3">
    <location>
        <begin position="52"/>
        <end position="179"/>
    </location>
</feature>
<dbReference type="Proteomes" id="UP000243975">
    <property type="component" value="Unassembled WGS sequence"/>
</dbReference>
<feature type="chain" id="PRO_5007176209" evidence="2">
    <location>
        <begin position="48"/>
        <end position="206"/>
    </location>
</feature>
<evidence type="ECO:0000313" key="4">
    <source>
        <dbReference type="EMBL" id="KVI03121.1"/>
    </source>
</evidence>
<evidence type="ECO:0000313" key="5">
    <source>
        <dbReference type="Proteomes" id="UP000243975"/>
    </source>
</evidence>
<dbReference type="AlphaFoldDB" id="A0A124SFF9"/>